<keyword evidence="3" id="KW-0812">Transmembrane</keyword>
<feature type="transmembrane region" description="Helical" evidence="3">
    <location>
        <begin position="16"/>
        <end position="41"/>
    </location>
</feature>
<keyword evidence="6" id="KW-1185">Reference proteome</keyword>
<name>A0A844FXA1_9FIRM</name>
<dbReference type="PRINTS" id="PR00727">
    <property type="entry name" value="LEADERPTASE"/>
</dbReference>
<dbReference type="GO" id="GO:0005886">
    <property type="term" value="C:plasma membrane"/>
    <property type="evidence" value="ECO:0007669"/>
    <property type="project" value="UniProtKB-SubCell"/>
</dbReference>
<accession>A0A844FXA1</accession>
<keyword evidence="3" id="KW-0645">Protease</keyword>
<dbReference type="NCBIfam" id="TIGR02227">
    <property type="entry name" value="sigpep_I_bact"/>
    <property type="match status" value="1"/>
</dbReference>
<dbReference type="InterPro" id="IPR019533">
    <property type="entry name" value="Peptidase_S26"/>
</dbReference>
<dbReference type="GO" id="GO:0006465">
    <property type="term" value="P:signal peptide processing"/>
    <property type="evidence" value="ECO:0007669"/>
    <property type="project" value="InterPro"/>
</dbReference>
<dbReference type="AlphaFoldDB" id="A0A844FXA1"/>
<dbReference type="EC" id="3.4.21.89" evidence="3"/>
<dbReference type="Pfam" id="PF10502">
    <property type="entry name" value="Peptidase_S26"/>
    <property type="match status" value="1"/>
</dbReference>
<comment type="subcellular location">
    <subcellularLocation>
        <location evidence="1">Cell membrane</location>
        <topology evidence="1">Single-pass type II membrane protein</topology>
    </subcellularLocation>
    <subcellularLocation>
        <location evidence="3">Membrane</location>
        <topology evidence="3">Single-pass type II membrane protein</topology>
    </subcellularLocation>
</comment>
<keyword evidence="3" id="KW-1133">Transmembrane helix</keyword>
<evidence type="ECO:0000256" key="1">
    <source>
        <dbReference type="ARBA" id="ARBA00004401"/>
    </source>
</evidence>
<dbReference type="InterPro" id="IPR036286">
    <property type="entry name" value="LexA/Signal_pep-like_sf"/>
</dbReference>
<keyword evidence="3 5" id="KW-0378">Hydrolase</keyword>
<dbReference type="InterPro" id="IPR000223">
    <property type="entry name" value="Pept_S26A_signal_pept_1"/>
</dbReference>
<organism evidence="5 6">
    <name type="scientific">Sharpea porci</name>
    <dbReference type="NCBI Taxonomy" id="2652286"/>
    <lineage>
        <taxon>Bacteria</taxon>
        <taxon>Bacillati</taxon>
        <taxon>Bacillota</taxon>
        <taxon>Erysipelotrichia</taxon>
        <taxon>Erysipelotrichales</taxon>
        <taxon>Coprobacillaceae</taxon>
        <taxon>Sharpea</taxon>
    </lineage>
</organism>
<evidence type="ECO:0000256" key="3">
    <source>
        <dbReference type="RuleBase" id="RU362042"/>
    </source>
</evidence>
<feature type="domain" description="Peptidase S26" evidence="4">
    <location>
        <begin position="20"/>
        <end position="165"/>
    </location>
</feature>
<evidence type="ECO:0000313" key="5">
    <source>
        <dbReference type="EMBL" id="MST89870.1"/>
    </source>
</evidence>
<dbReference type="PANTHER" id="PTHR43390:SF1">
    <property type="entry name" value="CHLOROPLAST PROCESSING PEPTIDASE"/>
    <property type="match status" value="1"/>
</dbReference>
<dbReference type="GO" id="GO:0004252">
    <property type="term" value="F:serine-type endopeptidase activity"/>
    <property type="evidence" value="ECO:0007669"/>
    <property type="project" value="InterPro"/>
</dbReference>
<sequence length="172" mass="19482">MTHQAPHAKPTLMQDILYLLIKIAIIILIFALVLTFIFGALRYNADNMKPSISEGDLAFFYRLDRHFADQDVVLFKEANLLQVQRIVAIGGDVVDITDDGLMVNGALKEEVHVYTKTKRYVSSVQFPYHVPKGKVFVMSDNREQATDSRVFGAVSEKNIIGKVICVIRRRNI</sequence>
<comment type="catalytic activity">
    <reaction evidence="3">
        <text>Cleavage of hydrophobic, N-terminal signal or leader sequences from secreted and periplasmic proteins.</text>
        <dbReference type="EC" id="3.4.21.89"/>
    </reaction>
</comment>
<evidence type="ECO:0000313" key="6">
    <source>
        <dbReference type="Proteomes" id="UP000442619"/>
    </source>
</evidence>
<dbReference type="Proteomes" id="UP000442619">
    <property type="component" value="Unassembled WGS sequence"/>
</dbReference>
<dbReference type="GO" id="GO:0009003">
    <property type="term" value="F:signal peptidase activity"/>
    <property type="evidence" value="ECO:0007669"/>
    <property type="project" value="UniProtKB-EC"/>
</dbReference>
<proteinExistence type="inferred from homology"/>
<evidence type="ECO:0000259" key="4">
    <source>
        <dbReference type="Pfam" id="PF10502"/>
    </source>
</evidence>
<comment type="similarity">
    <text evidence="2 3">Belongs to the peptidase S26 family.</text>
</comment>
<evidence type="ECO:0000256" key="2">
    <source>
        <dbReference type="ARBA" id="ARBA00009370"/>
    </source>
</evidence>
<gene>
    <name evidence="5" type="primary">lepB</name>
    <name evidence="5" type="ORF">FYJ79_09845</name>
</gene>
<dbReference type="Gene3D" id="2.10.109.10">
    <property type="entry name" value="Umud Fragment, subunit A"/>
    <property type="match status" value="1"/>
</dbReference>
<dbReference type="EMBL" id="VUNM01000027">
    <property type="protein sequence ID" value="MST89870.1"/>
    <property type="molecule type" value="Genomic_DNA"/>
</dbReference>
<dbReference type="SUPFAM" id="SSF51306">
    <property type="entry name" value="LexA/Signal peptidase"/>
    <property type="match status" value="1"/>
</dbReference>
<reference evidence="5 6" key="1">
    <citation type="submission" date="2019-08" db="EMBL/GenBank/DDBJ databases">
        <title>In-depth cultivation of the pig gut microbiome towards novel bacterial diversity and tailored functional studies.</title>
        <authorList>
            <person name="Wylensek D."/>
            <person name="Hitch T.C.A."/>
            <person name="Clavel T."/>
        </authorList>
    </citation>
    <scope>NUCLEOTIDE SEQUENCE [LARGE SCALE GENOMIC DNA]</scope>
    <source>
        <strain evidence="5 6">CA-Schmier-601-WT-3</strain>
    </source>
</reference>
<keyword evidence="3" id="KW-0472">Membrane</keyword>
<dbReference type="PANTHER" id="PTHR43390">
    <property type="entry name" value="SIGNAL PEPTIDASE I"/>
    <property type="match status" value="1"/>
</dbReference>
<comment type="caution">
    <text evidence="5">The sequence shown here is derived from an EMBL/GenBank/DDBJ whole genome shotgun (WGS) entry which is preliminary data.</text>
</comment>
<dbReference type="RefSeq" id="WP_154517641.1">
    <property type="nucleotide sequence ID" value="NZ_VUNM01000027.1"/>
</dbReference>
<dbReference type="CDD" id="cd06530">
    <property type="entry name" value="S26_SPase_I"/>
    <property type="match status" value="1"/>
</dbReference>
<protein>
    <recommendedName>
        <fullName evidence="3">Signal peptidase I</fullName>
        <ecNumber evidence="3">3.4.21.89</ecNumber>
    </recommendedName>
</protein>